<accession>A0A183I801</accession>
<name>A0A183I801_9BILA</name>
<dbReference type="STRING" id="387005.A0A183I801"/>
<organism evidence="2">
    <name type="scientific">Onchocerca flexuosa</name>
    <dbReference type="NCBI Taxonomy" id="387005"/>
    <lineage>
        <taxon>Eukaryota</taxon>
        <taxon>Metazoa</taxon>
        <taxon>Ecdysozoa</taxon>
        <taxon>Nematoda</taxon>
        <taxon>Chromadorea</taxon>
        <taxon>Rhabditida</taxon>
        <taxon>Spirurina</taxon>
        <taxon>Spiruromorpha</taxon>
        <taxon>Filarioidea</taxon>
        <taxon>Onchocercidae</taxon>
        <taxon>Onchocerca</taxon>
    </lineage>
</organism>
<evidence type="ECO:0000256" key="1">
    <source>
        <dbReference type="SAM" id="MobiDB-lite"/>
    </source>
</evidence>
<sequence>LCRRVVLHYSNAVILSVDNETIVIFKKSVSLESLNLGPRTAGDGADDEESLTGTITSGECIWQDNYEDDGDASRCGVSEKHAMEKQENPAEIHANPEKKDESVTEGNNVKVFEKSLAFSSWIGGMC</sequence>
<dbReference type="AlphaFoldDB" id="A0A183I801"/>
<evidence type="ECO:0000313" key="2">
    <source>
        <dbReference type="WBParaSite" id="OFLC_0001587601-mRNA-1"/>
    </source>
</evidence>
<proteinExistence type="predicted"/>
<reference evidence="2" key="1">
    <citation type="submission" date="2016-06" db="UniProtKB">
        <authorList>
            <consortium name="WormBaseParasite"/>
        </authorList>
    </citation>
    <scope>IDENTIFICATION</scope>
</reference>
<feature type="region of interest" description="Disordered" evidence="1">
    <location>
        <begin position="71"/>
        <end position="106"/>
    </location>
</feature>
<protein>
    <submittedName>
        <fullName evidence="2">Mcl1_mid domain-containing protein</fullName>
    </submittedName>
</protein>
<feature type="compositionally biased region" description="Basic and acidic residues" evidence="1">
    <location>
        <begin position="77"/>
        <end position="102"/>
    </location>
</feature>
<dbReference type="WBParaSite" id="OFLC_0001587601-mRNA-1">
    <property type="protein sequence ID" value="OFLC_0001587601-mRNA-1"/>
    <property type="gene ID" value="OFLC_0001587601"/>
</dbReference>